<dbReference type="OrthoDB" id="9813383at2"/>
<dbReference type="EMBL" id="DPBP01000005">
    <property type="protein sequence ID" value="HCE16510.1"/>
    <property type="molecule type" value="Genomic_DNA"/>
</dbReference>
<dbReference type="SUPFAM" id="SSF52317">
    <property type="entry name" value="Class I glutamine amidotransferase-like"/>
    <property type="match status" value="1"/>
</dbReference>
<name>A0A3D1JD45_9CHLR</name>
<dbReference type="Proteomes" id="UP000264141">
    <property type="component" value="Unassembled WGS sequence"/>
</dbReference>
<gene>
    <name evidence="1" type="ORF">DEQ80_01495</name>
</gene>
<dbReference type="FunFam" id="3.40.50.880:FF:000030">
    <property type="entry name" value="Gamma-glutamyl-gamma-aminobutyrate hydrolase PuuD"/>
    <property type="match status" value="1"/>
</dbReference>
<dbReference type="InterPro" id="IPR029062">
    <property type="entry name" value="Class_I_gatase-like"/>
</dbReference>
<accession>A0A3D1JD45</accession>
<evidence type="ECO:0000313" key="2">
    <source>
        <dbReference type="Proteomes" id="UP000264141"/>
    </source>
</evidence>
<dbReference type="Gene3D" id="3.40.50.880">
    <property type="match status" value="1"/>
</dbReference>
<dbReference type="InterPro" id="IPR044668">
    <property type="entry name" value="PuuD-like"/>
</dbReference>
<dbReference type="PANTHER" id="PTHR43235">
    <property type="entry name" value="GLUTAMINE AMIDOTRANSFERASE PB2B2.05-RELATED"/>
    <property type="match status" value="1"/>
</dbReference>
<dbReference type="STRING" id="229919.GCA_001050195_03050"/>
<dbReference type="Pfam" id="PF07722">
    <property type="entry name" value="Peptidase_C26"/>
    <property type="match status" value="1"/>
</dbReference>
<proteinExistence type="predicted"/>
<sequence>MPNPLIGVTTGRIPGSKGQTDQYATPLSYLAPLSEAGGVPVLLAASLSEAQLARALQKLDGLLLIGGGDLDPQLYNGKPHPRVYGIEPERDRSEIFLVRQAVEKGVPFLGICRGVQVINVALGGTLFTDLTDQLPGACRHDRYTTGEPRDLIAHDVTITGGSRLERILGGRRFGVNSLHHQGLERVAPGLQVTALAPDGLVEAVELEGHRFGLGVQWHPEWLQAHPEQRALFRAFIEACG</sequence>
<dbReference type="GO" id="GO:0006598">
    <property type="term" value="P:polyamine catabolic process"/>
    <property type="evidence" value="ECO:0007669"/>
    <property type="project" value="TreeGrafter"/>
</dbReference>
<organism evidence="1 2">
    <name type="scientific">Anaerolinea thermolimosa</name>
    <dbReference type="NCBI Taxonomy" id="229919"/>
    <lineage>
        <taxon>Bacteria</taxon>
        <taxon>Bacillati</taxon>
        <taxon>Chloroflexota</taxon>
        <taxon>Anaerolineae</taxon>
        <taxon>Anaerolineales</taxon>
        <taxon>Anaerolineaceae</taxon>
        <taxon>Anaerolinea</taxon>
    </lineage>
</organism>
<protein>
    <submittedName>
        <fullName evidence="1">Gamma-glutamyl-gamma-aminobutyrate hydrolase family protein</fullName>
    </submittedName>
</protein>
<dbReference type="PANTHER" id="PTHR43235:SF1">
    <property type="entry name" value="GLUTAMINE AMIDOTRANSFERASE PB2B2.05-RELATED"/>
    <property type="match status" value="1"/>
</dbReference>
<dbReference type="PROSITE" id="PS51273">
    <property type="entry name" value="GATASE_TYPE_1"/>
    <property type="match status" value="1"/>
</dbReference>
<dbReference type="GO" id="GO:0033969">
    <property type="term" value="F:gamma-glutamyl-gamma-aminobutyrate hydrolase activity"/>
    <property type="evidence" value="ECO:0007669"/>
    <property type="project" value="TreeGrafter"/>
</dbReference>
<dbReference type="CDD" id="cd01745">
    <property type="entry name" value="GATase1_2"/>
    <property type="match status" value="1"/>
</dbReference>
<reference evidence="1 2" key="1">
    <citation type="journal article" date="2018" name="Nat. Biotechnol.">
        <title>A standardized bacterial taxonomy based on genome phylogeny substantially revises the tree of life.</title>
        <authorList>
            <person name="Parks D.H."/>
            <person name="Chuvochina M."/>
            <person name="Waite D.W."/>
            <person name="Rinke C."/>
            <person name="Skarshewski A."/>
            <person name="Chaumeil P.A."/>
            <person name="Hugenholtz P."/>
        </authorList>
    </citation>
    <scope>NUCLEOTIDE SEQUENCE [LARGE SCALE GENOMIC DNA]</scope>
    <source>
        <strain evidence="1">UBA8781</strain>
    </source>
</reference>
<comment type="caution">
    <text evidence="1">The sequence shown here is derived from an EMBL/GenBank/DDBJ whole genome shotgun (WGS) entry which is preliminary data.</text>
</comment>
<dbReference type="GO" id="GO:0005829">
    <property type="term" value="C:cytosol"/>
    <property type="evidence" value="ECO:0007669"/>
    <property type="project" value="TreeGrafter"/>
</dbReference>
<keyword evidence="1" id="KW-0378">Hydrolase</keyword>
<dbReference type="InterPro" id="IPR011697">
    <property type="entry name" value="Peptidase_C26"/>
</dbReference>
<dbReference type="AlphaFoldDB" id="A0A3D1JD45"/>
<evidence type="ECO:0000313" key="1">
    <source>
        <dbReference type="EMBL" id="HCE16510.1"/>
    </source>
</evidence>
<dbReference type="RefSeq" id="WP_062195641.1">
    <property type="nucleotide sequence ID" value="NZ_DF967965.1"/>
</dbReference>